<keyword evidence="1" id="KW-0812">Transmembrane</keyword>
<dbReference type="Proteomes" id="UP000199705">
    <property type="component" value="Unassembled WGS sequence"/>
</dbReference>
<keyword evidence="1" id="KW-1133">Transmembrane helix</keyword>
<feature type="transmembrane region" description="Helical" evidence="1">
    <location>
        <begin position="112"/>
        <end position="133"/>
    </location>
</feature>
<sequence>MLTKPDMRNSIDSIIARASNIARWLFFINLIPTVIAGGVIFITFNKLEQNSFRNTYDWIVLSLMLSGIALQYIYYRQTTNTDNVLNPVGWVFSIIVNAIFIVSYLVRFFSAPSFGALMIVYPAAFLVCSVKGLRLIRHFESSYIS</sequence>
<keyword evidence="3" id="KW-1185">Reference proteome</keyword>
<dbReference type="EMBL" id="FNCG01000005">
    <property type="protein sequence ID" value="SDG83915.1"/>
    <property type="molecule type" value="Genomic_DNA"/>
</dbReference>
<feature type="transmembrane region" description="Helical" evidence="1">
    <location>
        <begin position="21"/>
        <end position="44"/>
    </location>
</feature>
<feature type="transmembrane region" description="Helical" evidence="1">
    <location>
        <begin position="56"/>
        <end position="75"/>
    </location>
</feature>
<protein>
    <submittedName>
        <fullName evidence="2">Uncharacterized protein</fullName>
    </submittedName>
</protein>
<proteinExistence type="predicted"/>
<gene>
    <name evidence="2" type="ORF">SAMN05192573_10571</name>
</gene>
<evidence type="ECO:0000256" key="1">
    <source>
        <dbReference type="SAM" id="Phobius"/>
    </source>
</evidence>
<keyword evidence="1" id="KW-0472">Membrane</keyword>
<accession>A0A1G7XI22</accession>
<name>A0A1G7XI22_9SPHI</name>
<reference evidence="3" key="1">
    <citation type="submission" date="2016-10" db="EMBL/GenBank/DDBJ databases">
        <authorList>
            <person name="Varghese N."/>
            <person name="Submissions S."/>
        </authorList>
    </citation>
    <scope>NUCLEOTIDE SEQUENCE [LARGE SCALE GENOMIC DNA]</scope>
    <source>
        <strain evidence="3">Gh-67</strain>
    </source>
</reference>
<dbReference type="STRING" id="551996.SAMN05192573_10571"/>
<evidence type="ECO:0000313" key="3">
    <source>
        <dbReference type="Proteomes" id="UP000199705"/>
    </source>
</evidence>
<organism evidence="2 3">
    <name type="scientific">Mucilaginibacter gossypii</name>
    <dbReference type="NCBI Taxonomy" id="551996"/>
    <lineage>
        <taxon>Bacteria</taxon>
        <taxon>Pseudomonadati</taxon>
        <taxon>Bacteroidota</taxon>
        <taxon>Sphingobacteriia</taxon>
        <taxon>Sphingobacteriales</taxon>
        <taxon>Sphingobacteriaceae</taxon>
        <taxon>Mucilaginibacter</taxon>
    </lineage>
</organism>
<dbReference type="AlphaFoldDB" id="A0A1G7XI22"/>
<evidence type="ECO:0000313" key="2">
    <source>
        <dbReference type="EMBL" id="SDG83915.1"/>
    </source>
</evidence>
<feature type="transmembrane region" description="Helical" evidence="1">
    <location>
        <begin position="87"/>
        <end position="106"/>
    </location>
</feature>